<dbReference type="GO" id="GO:0016787">
    <property type="term" value="F:hydrolase activity"/>
    <property type="evidence" value="ECO:0007669"/>
    <property type="project" value="UniProtKB-KW"/>
</dbReference>
<gene>
    <name evidence="4" type="ORF">SAMN02745180_00400</name>
</gene>
<dbReference type="InterPro" id="IPR007597">
    <property type="entry name" value="CheC"/>
</dbReference>
<dbReference type="GO" id="GO:0006935">
    <property type="term" value="P:chemotaxis"/>
    <property type="evidence" value="ECO:0007669"/>
    <property type="project" value="UniProtKB-KW"/>
</dbReference>
<dbReference type="PANTHER" id="PTHR43693:SF1">
    <property type="entry name" value="PROTEIN PHOSPHATASE CHEZ"/>
    <property type="match status" value="1"/>
</dbReference>
<dbReference type="STRING" id="1123281.SAMN02745180_00400"/>
<evidence type="ECO:0000256" key="1">
    <source>
        <dbReference type="ARBA" id="ARBA00022500"/>
    </source>
</evidence>
<feature type="domain" description="CheC-like protein" evidence="3">
    <location>
        <begin position="8"/>
        <end position="41"/>
    </location>
</feature>
<proteinExistence type="predicted"/>
<sequence length="204" mass="22709">MDKIGIKEDILKEIININVGQAASLLSEMVNKKIELKVPKLRILDGETDFTHTDCPNLLKGALMVSSIKFENELNGKAELIFPANHIKELTSLCTGEECFDLETFTDTDFDVIKELGNIILNAVIGGLGNFLNMAIDYSMPEVKLFDTIEVQEVLKKKKKANILILFVNFKIGGTQVNGALIVTFTIDSMRDLMDKLDEVEKGL</sequence>
<dbReference type="Proteomes" id="UP000184389">
    <property type="component" value="Unassembled WGS sequence"/>
</dbReference>
<dbReference type="InterPro" id="IPR028976">
    <property type="entry name" value="CheC-like_sf"/>
</dbReference>
<evidence type="ECO:0000259" key="3">
    <source>
        <dbReference type="Pfam" id="PF04509"/>
    </source>
</evidence>
<keyword evidence="1" id="KW-0145">Chemotaxis</keyword>
<dbReference type="CDD" id="cd17910">
    <property type="entry name" value="CheC_ClassII"/>
    <property type="match status" value="1"/>
</dbReference>
<dbReference type="OrthoDB" id="456328at2"/>
<evidence type="ECO:0000256" key="2">
    <source>
        <dbReference type="ARBA" id="ARBA00022801"/>
    </source>
</evidence>
<organism evidence="4 5">
    <name type="scientific">Sporanaerobacter acetigenes DSM 13106</name>
    <dbReference type="NCBI Taxonomy" id="1123281"/>
    <lineage>
        <taxon>Bacteria</taxon>
        <taxon>Bacillati</taxon>
        <taxon>Bacillota</taxon>
        <taxon>Tissierellia</taxon>
        <taxon>Tissierellales</taxon>
        <taxon>Sporanaerobacteraceae</taxon>
        <taxon>Sporanaerobacter</taxon>
    </lineage>
</organism>
<dbReference type="Gene3D" id="3.40.1550.10">
    <property type="entry name" value="CheC-like"/>
    <property type="match status" value="1"/>
</dbReference>
<dbReference type="Pfam" id="PF04509">
    <property type="entry name" value="CheC"/>
    <property type="match status" value="1"/>
</dbReference>
<dbReference type="SUPFAM" id="SSF103039">
    <property type="entry name" value="CheC-like"/>
    <property type="match status" value="1"/>
</dbReference>
<dbReference type="AlphaFoldDB" id="A0A1M5T8H4"/>
<evidence type="ECO:0000313" key="5">
    <source>
        <dbReference type="Proteomes" id="UP000184389"/>
    </source>
</evidence>
<dbReference type="InterPro" id="IPR050992">
    <property type="entry name" value="CheZ_family_phosphatases"/>
</dbReference>
<keyword evidence="2" id="KW-0378">Hydrolase</keyword>
<evidence type="ECO:0000313" key="4">
    <source>
        <dbReference type="EMBL" id="SHH47006.1"/>
    </source>
</evidence>
<dbReference type="RefSeq" id="WP_072742850.1">
    <property type="nucleotide sequence ID" value="NZ_FQXR01000002.1"/>
</dbReference>
<name>A0A1M5T8H4_9FIRM</name>
<dbReference type="PANTHER" id="PTHR43693">
    <property type="entry name" value="PROTEIN PHOSPHATASE CHEZ"/>
    <property type="match status" value="1"/>
</dbReference>
<dbReference type="EMBL" id="FQXR01000002">
    <property type="protein sequence ID" value="SHH47006.1"/>
    <property type="molecule type" value="Genomic_DNA"/>
</dbReference>
<accession>A0A1M5T8H4</accession>
<reference evidence="4 5" key="1">
    <citation type="submission" date="2016-11" db="EMBL/GenBank/DDBJ databases">
        <authorList>
            <person name="Jaros S."/>
            <person name="Januszkiewicz K."/>
            <person name="Wedrychowicz H."/>
        </authorList>
    </citation>
    <scope>NUCLEOTIDE SEQUENCE [LARGE SCALE GENOMIC DNA]</scope>
    <source>
        <strain evidence="4 5">DSM 13106</strain>
    </source>
</reference>
<keyword evidence="5" id="KW-1185">Reference proteome</keyword>
<protein>
    <submittedName>
        <fullName evidence="4">Chemotaxis protein CheC</fullName>
    </submittedName>
</protein>